<evidence type="ECO:0000256" key="5">
    <source>
        <dbReference type="ARBA" id="ARBA00022679"/>
    </source>
</evidence>
<dbReference type="GO" id="GO:0046656">
    <property type="term" value="P:folic acid biosynthetic process"/>
    <property type="evidence" value="ECO:0007669"/>
    <property type="project" value="UniProtKB-KW"/>
</dbReference>
<proteinExistence type="inferred from homology"/>
<evidence type="ECO:0000256" key="6">
    <source>
        <dbReference type="ARBA" id="ARBA00022723"/>
    </source>
</evidence>
<comment type="catalytic activity">
    <reaction evidence="1">
        <text>(7,8-dihydropterin-6-yl)methyl diphosphate + 4-aminobenzoate = 7,8-dihydropteroate + diphosphate</text>
        <dbReference type="Rhea" id="RHEA:19949"/>
        <dbReference type="ChEBI" id="CHEBI:17836"/>
        <dbReference type="ChEBI" id="CHEBI:17839"/>
        <dbReference type="ChEBI" id="CHEBI:33019"/>
        <dbReference type="ChEBI" id="CHEBI:72950"/>
        <dbReference type="EC" id="2.5.1.15"/>
    </reaction>
</comment>
<dbReference type="GO" id="GO:0046872">
    <property type="term" value="F:metal ion binding"/>
    <property type="evidence" value="ECO:0007669"/>
    <property type="project" value="UniProtKB-KW"/>
</dbReference>
<evidence type="ECO:0000256" key="9">
    <source>
        <dbReference type="RuleBase" id="RU361205"/>
    </source>
</evidence>
<evidence type="ECO:0000259" key="10">
    <source>
        <dbReference type="PROSITE" id="PS50972"/>
    </source>
</evidence>
<organism evidence="11 12">
    <name type="scientific">Desulfomicrobium baculatum (strain DSM 4028 / VKM B-1378 / X)</name>
    <name type="common">Desulfovibrio baculatus</name>
    <dbReference type="NCBI Taxonomy" id="525897"/>
    <lineage>
        <taxon>Bacteria</taxon>
        <taxon>Pseudomonadati</taxon>
        <taxon>Thermodesulfobacteriota</taxon>
        <taxon>Desulfovibrionia</taxon>
        <taxon>Desulfovibrionales</taxon>
        <taxon>Desulfomicrobiaceae</taxon>
        <taxon>Desulfomicrobium</taxon>
    </lineage>
</organism>
<dbReference type="STRING" id="525897.Dbac_0254"/>
<dbReference type="EMBL" id="CP001629">
    <property type="protein sequence ID" value="ACU88381.1"/>
    <property type="molecule type" value="Genomic_DNA"/>
</dbReference>
<dbReference type="InterPro" id="IPR006390">
    <property type="entry name" value="DHP_synth_dom"/>
</dbReference>
<keyword evidence="6 9" id="KW-0479">Metal-binding</keyword>
<keyword evidence="12" id="KW-1185">Reference proteome</keyword>
<dbReference type="InterPro" id="IPR011005">
    <property type="entry name" value="Dihydropteroate_synth-like_sf"/>
</dbReference>
<comment type="cofactor">
    <cofactor evidence="2 9">
        <name>Mg(2+)</name>
        <dbReference type="ChEBI" id="CHEBI:18420"/>
    </cofactor>
</comment>
<dbReference type="PANTHER" id="PTHR20941">
    <property type="entry name" value="FOLATE SYNTHESIS PROTEINS"/>
    <property type="match status" value="1"/>
</dbReference>
<dbReference type="HOGENOM" id="CLU_008023_0_2_7"/>
<accession>C7LUU7</accession>
<dbReference type="PROSITE" id="PS00793">
    <property type="entry name" value="DHPS_2"/>
    <property type="match status" value="1"/>
</dbReference>
<comment type="pathway">
    <text evidence="3 9">Cofactor biosynthesis; tetrahydrofolate biosynthesis; 7,8-dihydrofolate from 2-amino-4-hydroxy-6-hydroxymethyl-7,8-dihydropteridine diphosphate and 4-aminobenzoate: step 1/2.</text>
</comment>
<dbReference type="PROSITE" id="PS00792">
    <property type="entry name" value="DHPS_1"/>
    <property type="match status" value="1"/>
</dbReference>
<dbReference type="KEGG" id="dba:Dbac_0254"/>
<sequence>MNPVRLDTVSWDVSRGRTLGPAPFFVVGILNVTPDSFYDGGHAADVDAAVAKGLALLEEGADILDIGGESTRPFSEPVPADMELARVLPVVRGILAVRPDAVLSVDTTKASVARACLEAGALILNDVSAMDVDPELLQVVRDFHPGYVLMHSLGRPRTMQVEPRYEDVMAEIMRFFEAKLEILVRSGVSESRIALDPGIGFGKTVEHNLEILKNICKLFKFGRPVYMALSNKSLWGELLGRQGRERNAATLAATVALFEKGVRIHRVHEVREIRDGLTVAHMLGKGTSGEQGC</sequence>
<dbReference type="EC" id="2.5.1.15" evidence="4 9"/>
<keyword evidence="5 9" id="KW-0808">Transferase</keyword>
<dbReference type="Proteomes" id="UP000002216">
    <property type="component" value="Chromosome"/>
</dbReference>
<dbReference type="SUPFAM" id="SSF51717">
    <property type="entry name" value="Dihydropteroate synthetase-like"/>
    <property type="match status" value="1"/>
</dbReference>
<dbReference type="CDD" id="cd00739">
    <property type="entry name" value="DHPS"/>
    <property type="match status" value="1"/>
</dbReference>
<comment type="similarity">
    <text evidence="9">Belongs to the DHPS family.</text>
</comment>
<protein>
    <recommendedName>
        <fullName evidence="4 9">Dihydropteroate synthase</fullName>
        <shortName evidence="9">DHPS</shortName>
        <ecNumber evidence="4 9">2.5.1.15</ecNumber>
    </recommendedName>
    <alternativeName>
        <fullName evidence="9">Dihydropteroate pyrophosphorylase</fullName>
    </alternativeName>
</protein>
<evidence type="ECO:0000256" key="1">
    <source>
        <dbReference type="ARBA" id="ARBA00000012"/>
    </source>
</evidence>
<name>C7LUU7_DESBD</name>
<dbReference type="eggNOG" id="COG0294">
    <property type="taxonomic scope" value="Bacteria"/>
</dbReference>
<dbReference type="PANTHER" id="PTHR20941:SF1">
    <property type="entry name" value="FOLIC ACID SYNTHESIS PROTEIN FOL1"/>
    <property type="match status" value="1"/>
</dbReference>
<evidence type="ECO:0000256" key="3">
    <source>
        <dbReference type="ARBA" id="ARBA00004763"/>
    </source>
</evidence>
<evidence type="ECO:0000256" key="8">
    <source>
        <dbReference type="ARBA" id="ARBA00022909"/>
    </source>
</evidence>
<evidence type="ECO:0000256" key="4">
    <source>
        <dbReference type="ARBA" id="ARBA00012458"/>
    </source>
</evidence>
<evidence type="ECO:0000313" key="11">
    <source>
        <dbReference type="EMBL" id="ACU88381.1"/>
    </source>
</evidence>
<reference evidence="11 12" key="1">
    <citation type="journal article" date="2009" name="Stand. Genomic Sci.">
        <title>Complete genome sequence of Desulfomicrobium baculatum type strain (X).</title>
        <authorList>
            <person name="Copeland A."/>
            <person name="Spring S."/>
            <person name="Goker M."/>
            <person name="Schneider S."/>
            <person name="Lapidus A."/>
            <person name="Del Rio T.G."/>
            <person name="Tice H."/>
            <person name="Cheng J.F."/>
            <person name="Chen F."/>
            <person name="Nolan M."/>
            <person name="Bruce D."/>
            <person name="Goodwin L."/>
            <person name="Pitluck S."/>
            <person name="Ivanova N."/>
            <person name="Mavrommatis K."/>
            <person name="Ovchinnikova G."/>
            <person name="Pati A."/>
            <person name="Chen A."/>
            <person name="Palaniappan K."/>
            <person name="Land M."/>
            <person name="Hauser L."/>
            <person name="Chang Y.J."/>
            <person name="Jeffries C.C."/>
            <person name="Meincke L."/>
            <person name="Sims D."/>
            <person name="Brettin T."/>
            <person name="Detter J.C."/>
            <person name="Han C."/>
            <person name="Chain P."/>
            <person name="Bristow J."/>
            <person name="Eisen J.A."/>
            <person name="Markowitz V."/>
            <person name="Hugenholtz P."/>
            <person name="Kyrpides N.C."/>
            <person name="Klenk H.P."/>
            <person name="Lucas S."/>
        </authorList>
    </citation>
    <scope>NUCLEOTIDE SEQUENCE [LARGE SCALE GENOMIC DNA]</scope>
    <source>
        <strain evidence="12">DSM 4028 / VKM B-1378 / X</strain>
    </source>
</reference>
<dbReference type="GO" id="GO:0046654">
    <property type="term" value="P:tetrahydrofolate biosynthetic process"/>
    <property type="evidence" value="ECO:0007669"/>
    <property type="project" value="UniProtKB-UniPathway"/>
</dbReference>
<dbReference type="Pfam" id="PF00809">
    <property type="entry name" value="Pterin_bind"/>
    <property type="match status" value="1"/>
</dbReference>
<dbReference type="PROSITE" id="PS50972">
    <property type="entry name" value="PTERIN_BINDING"/>
    <property type="match status" value="1"/>
</dbReference>
<dbReference type="OrthoDB" id="9811744at2"/>
<evidence type="ECO:0000313" key="12">
    <source>
        <dbReference type="Proteomes" id="UP000002216"/>
    </source>
</evidence>
<comment type="function">
    <text evidence="9">Catalyzes the condensation of para-aminobenzoate (pABA) with 6-hydroxymethyl-7,8-dihydropterin diphosphate (DHPt-PP) to form 7,8-dihydropteroate (H2Pte), the immediate precursor of folate derivatives.</text>
</comment>
<dbReference type="InterPro" id="IPR045031">
    <property type="entry name" value="DHP_synth-like"/>
</dbReference>
<evidence type="ECO:0000256" key="7">
    <source>
        <dbReference type="ARBA" id="ARBA00022842"/>
    </source>
</evidence>
<dbReference type="AlphaFoldDB" id="C7LUU7"/>
<feature type="domain" description="Pterin-binding" evidence="10">
    <location>
        <begin position="24"/>
        <end position="278"/>
    </location>
</feature>
<gene>
    <name evidence="11" type="ordered locus">Dbac_0254</name>
</gene>
<dbReference type="GO" id="GO:0004156">
    <property type="term" value="F:dihydropteroate synthase activity"/>
    <property type="evidence" value="ECO:0007669"/>
    <property type="project" value="UniProtKB-EC"/>
</dbReference>
<keyword evidence="7 9" id="KW-0460">Magnesium</keyword>
<dbReference type="RefSeq" id="WP_012805466.1">
    <property type="nucleotide sequence ID" value="NC_013173.1"/>
</dbReference>
<dbReference type="NCBIfam" id="TIGR01496">
    <property type="entry name" value="DHPS"/>
    <property type="match status" value="1"/>
</dbReference>
<keyword evidence="8 9" id="KW-0289">Folate biosynthesis</keyword>
<evidence type="ECO:0000256" key="2">
    <source>
        <dbReference type="ARBA" id="ARBA00001946"/>
    </source>
</evidence>
<dbReference type="GO" id="GO:0005829">
    <property type="term" value="C:cytosol"/>
    <property type="evidence" value="ECO:0007669"/>
    <property type="project" value="TreeGrafter"/>
</dbReference>
<dbReference type="InterPro" id="IPR000489">
    <property type="entry name" value="Pterin-binding_dom"/>
</dbReference>
<dbReference type="Gene3D" id="3.20.20.20">
    <property type="entry name" value="Dihydropteroate synthase-like"/>
    <property type="match status" value="1"/>
</dbReference>
<dbReference type="UniPathway" id="UPA00077">
    <property type="reaction ID" value="UER00156"/>
</dbReference>